<feature type="transmembrane region" description="Helical" evidence="1">
    <location>
        <begin position="6"/>
        <end position="28"/>
    </location>
</feature>
<organism evidence="2 3">
    <name type="scientific">Geodermatophilus normandii</name>
    <dbReference type="NCBI Taxonomy" id="1137989"/>
    <lineage>
        <taxon>Bacteria</taxon>
        <taxon>Bacillati</taxon>
        <taxon>Actinomycetota</taxon>
        <taxon>Actinomycetes</taxon>
        <taxon>Geodermatophilales</taxon>
        <taxon>Geodermatophilaceae</taxon>
        <taxon>Geodermatophilus</taxon>
    </lineage>
</organism>
<keyword evidence="1" id="KW-1133">Transmembrane helix</keyword>
<dbReference type="Proteomes" id="UP000471126">
    <property type="component" value="Unassembled WGS sequence"/>
</dbReference>
<evidence type="ECO:0000256" key="1">
    <source>
        <dbReference type="SAM" id="Phobius"/>
    </source>
</evidence>
<dbReference type="AlphaFoldDB" id="A0A6P0GGR5"/>
<gene>
    <name evidence="2" type="ORF">GCU54_10300</name>
</gene>
<name>A0A6P0GGR5_9ACTN</name>
<evidence type="ECO:0000313" key="2">
    <source>
        <dbReference type="EMBL" id="NEM06401.1"/>
    </source>
</evidence>
<protein>
    <submittedName>
        <fullName evidence="2">Methionine/alanine import family NSS transporter small subunit</fullName>
    </submittedName>
</protein>
<dbReference type="InterPro" id="IPR031596">
    <property type="entry name" value="MaAIMP_sms"/>
</dbReference>
<dbReference type="NCBIfam" id="NF033493">
    <property type="entry name" value="MetS_like_NSS"/>
    <property type="match status" value="1"/>
</dbReference>
<proteinExistence type="predicted"/>
<sequence length="44" mass="4665">MSTAAIVMMVVAMVVIWGGLALAIASLVRHGAVEGRAEELRRDL</sequence>
<dbReference type="EMBL" id="JAAGWE010000015">
    <property type="protein sequence ID" value="NEM06401.1"/>
    <property type="molecule type" value="Genomic_DNA"/>
</dbReference>
<accession>A0A6P0GGR5</accession>
<comment type="caution">
    <text evidence="2">The sequence shown here is derived from an EMBL/GenBank/DDBJ whole genome shotgun (WGS) entry which is preliminary data.</text>
</comment>
<reference evidence="2 3" key="1">
    <citation type="submission" date="2019-12" db="EMBL/GenBank/DDBJ databases">
        <title>WGS of CPCC 203550 I12A-02606.</title>
        <authorList>
            <person name="Jiang Z."/>
        </authorList>
    </citation>
    <scope>NUCLEOTIDE SEQUENCE [LARGE SCALE GENOMIC DNA]</scope>
    <source>
        <strain evidence="2 3">I12A-02606</strain>
    </source>
</reference>
<keyword evidence="1" id="KW-0812">Transmembrane</keyword>
<dbReference type="Pfam" id="PF16951">
    <property type="entry name" value="MaAIMP_sms"/>
    <property type="match status" value="1"/>
</dbReference>
<dbReference type="RefSeq" id="WP_163476552.1">
    <property type="nucleotide sequence ID" value="NZ_JAAGWE010000015.1"/>
</dbReference>
<keyword evidence="1" id="KW-0472">Membrane</keyword>
<evidence type="ECO:0000313" key="3">
    <source>
        <dbReference type="Proteomes" id="UP000471126"/>
    </source>
</evidence>